<evidence type="ECO:0000256" key="6">
    <source>
        <dbReference type="ARBA" id="ARBA00022692"/>
    </source>
</evidence>
<dbReference type="PROSITE" id="PS00409">
    <property type="entry name" value="PROKAR_NTER_METHYL"/>
    <property type="match status" value="1"/>
</dbReference>
<reference evidence="13 14" key="1">
    <citation type="journal article" date="2013" name="Antonie Van Leeuwenhoek">
        <title>Echinimonas agarilytica gen. nov., sp. nov., a new gammaproteobacterium isolated from the sea urchin Strongylocentrotus intermedius.</title>
        <authorList>
            <person name="Nedashkovskaya O.I."/>
            <person name="Stenkova A.M."/>
            <person name="Zhukova N.V."/>
            <person name="Van Trappen S."/>
            <person name="Lee J.S."/>
            <person name="Kim S.B."/>
        </authorList>
    </citation>
    <scope>NUCLEOTIDE SEQUENCE [LARGE SCALE GENOMIC DNA]</scope>
    <source>
        <strain evidence="13 14">KMM 6351</strain>
    </source>
</reference>
<comment type="caution">
    <text evidence="13">The sequence shown here is derived from an EMBL/GenBank/DDBJ whole genome shotgun (WGS) entry which is preliminary data.</text>
</comment>
<keyword evidence="3" id="KW-1003">Cell membrane</keyword>
<evidence type="ECO:0000256" key="1">
    <source>
        <dbReference type="ARBA" id="ARBA00004377"/>
    </source>
</evidence>
<evidence type="ECO:0000256" key="3">
    <source>
        <dbReference type="ARBA" id="ARBA00022475"/>
    </source>
</evidence>
<evidence type="ECO:0000259" key="12">
    <source>
        <dbReference type="Pfam" id="PF12019"/>
    </source>
</evidence>
<dbReference type="RefSeq" id="WP_251262083.1">
    <property type="nucleotide sequence ID" value="NZ_JAMQGP010000006.1"/>
</dbReference>
<evidence type="ECO:0000256" key="5">
    <source>
        <dbReference type="ARBA" id="ARBA00022519"/>
    </source>
</evidence>
<dbReference type="GO" id="GO:0015627">
    <property type="term" value="C:type II protein secretion system complex"/>
    <property type="evidence" value="ECO:0007669"/>
    <property type="project" value="InterPro"/>
</dbReference>
<dbReference type="GO" id="GO:0005886">
    <property type="term" value="C:plasma membrane"/>
    <property type="evidence" value="ECO:0007669"/>
    <property type="project" value="UniProtKB-SubCell"/>
</dbReference>
<organism evidence="13 14">
    <name type="scientific">Echinimonas agarilytica</name>
    <dbReference type="NCBI Taxonomy" id="1215918"/>
    <lineage>
        <taxon>Bacteria</taxon>
        <taxon>Pseudomonadati</taxon>
        <taxon>Pseudomonadota</taxon>
        <taxon>Gammaproteobacteria</taxon>
        <taxon>Alteromonadales</taxon>
        <taxon>Echinimonadaceae</taxon>
        <taxon>Echinimonas</taxon>
    </lineage>
</organism>
<dbReference type="Gene3D" id="3.55.40.10">
    <property type="entry name" value="minor pseudopilin epsh domain"/>
    <property type="match status" value="1"/>
</dbReference>
<proteinExistence type="inferred from homology"/>
<dbReference type="SUPFAM" id="SSF54523">
    <property type="entry name" value="Pili subunits"/>
    <property type="match status" value="1"/>
</dbReference>
<keyword evidence="8 11" id="KW-0472">Membrane</keyword>
<evidence type="ECO:0000256" key="2">
    <source>
        <dbReference type="ARBA" id="ARBA00021549"/>
    </source>
</evidence>
<feature type="transmembrane region" description="Helical" evidence="11">
    <location>
        <begin position="12"/>
        <end position="31"/>
    </location>
</feature>
<evidence type="ECO:0000256" key="9">
    <source>
        <dbReference type="ARBA" id="ARBA00025772"/>
    </source>
</evidence>
<protein>
    <recommendedName>
        <fullName evidence="2">Type II secretion system protein H</fullName>
    </recommendedName>
    <alternativeName>
        <fullName evidence="10">General secretion pathway protein H</fullName>
    </alternativeName>
</protein>
<evidence type="ECO:0000256" key="4">
    <source>
        <dbReference type="ARBA" id="ARBA00022481"/>
    </source>
</evidence>
<dbReference type="GO" id="GO:0015628">
    <property type="term" value="P:protein secretion by the type II secretion system"/>
    <property type="evidence" value="ECO:0007669"/>
    <property type="project" value="InterPro"/>
</dbReference>
<keyword evidence="4" id="KW-0488">Methylation</keyword>
<dbReference type="EMBL" id="JAMQGP010000006">
    <property type="protein sequence ID" value="MCM2680612.1"/>
    <property type="molecule type" value="Genomic_DNA"/>
</dbReference>
<dbReference type="AlphaFoldDB" id="A0AA41W8R9"/>
<evidence type="ECO:0000313" key="14">
    <source>
        <dbReference type="Proteomes" id="UP001165393"/>
    </source>
</evidence>
<keyword evidence="14" id="KW-1185">Reference proteome</keyword>
<evidence type="ECO:0000313" key="13">
    <source>
        <dbReference type="EMBL" id="MCM2680612.1"/>
    </source>
</evidence>
<dbReference type="InterPro" id="IPR022346">
    <property type="entry name" value="T2SS_GspH"/>
</dbReference>
<accession>A0AA41W8R9</accession>
<sequence>MARKSGFTLIELMVTVAIASIVLLAGVPSLIEFIRHSRASQQASYVSSALQVARMSAIDSAQVIGVCPAKADLSACSTSWDDAIMIFIDADNSKTFNSGDTVIHSVEAAPESITRSFNNGTVIQYQAEGHTTQFGTFKICDSSKEAAYARSVVINLQGRIKLSKDYNGNGVHEYPSGTELSCVASSGAS</sequence>
<dbReference type="NCBIfam" id="TIGR02532">
    <property type="entry name" value="IV_pilin_GFxxxE"/>
    <property type="match status" value="1"/>
</dbReference>
<keyword evidence="6 11" id="KW-0812">Transmembrane</keyword>
<keyword evidence="7 11" id="KW-1133">Transmembrane helix</keyword>
<feature type="domain" description="General secretion pathway GspH" evidence="12">
    <location>
        <begin position="46"/>
        <end position="158"/>
    </location>
</feature>
<comment type="similarity">
    <text evidence="9">Belongs to the GSP H family.</text>
</comment>
<comment type="subcellular location">
    <subcellularLocation>
        <location evidence="1">Cell inner membrane</location>
        <topology evidence="1">Single-pass membrane protein</topology>
    </subcellularLocation>
</comment>
<dbReference type="InterPro" id="IPR012902">
    <property type="entry name" value="N_methyl_site"/>
</dbReference>
<name>A0AA41W8R9_9GAMM</name>
<evidence type="ECO:0000256" key="7">
    <source>
        <dbReference type="ARBA" id="ARBA00022989"/>
    </source>
</evidence>
<keyword evidence="5" id="KW-0997">Cell inner membrane</keyword>
<dbReference type="Proteomes" id="UP001165393">
    <property type="component" value="Unassembled WGS sequence"/>
</dbReference>
<evidence type="ECO:0000256" key="10">
    <source>
        <dbReference type="ARBA" id="ARBA00030775"/>
    </source>
</evidence>
<dbReference type="InterPro" id="IPR045584">
    <property type="entry name" value="Pilin-like"/>
</dbReference>
<dbReference type="Pfam" id="PF12019">
    <property type="entry name" value="GspH"/>
    <property type="match status" value="1"/>
</dbReference>
<dbReference type="Pfam" id="PF07963">
    <property type="entry name" value="N_methyl"/>
    <property type="match status" value="1"/>
</dbReference>
<gene>
    <name evidence="13" type="ORF">NAF29_13165</name>
</gene>
<evidence type="ECO:0000256" key="8">
    <source>
        <dbReference type="ARBA" id="ARBA00023136"/>
    </source>
</evidence>
<evidence type="ECO:0000256" key="11">
    <source>
        <dbReference type="SAM" id="Phobius"/>
    </source>
</evidence>